<evidence type="ECO:0000256" key="1">
    <source>
        <dbReference type="SAM" id="MobiDB-lite"/>
    </source>
</evidence>
<protein>
    <submittedName>
        <fullName evidence="3">Uncharacterized protein</fullName>
    </submittedName>
</protein>
<feature type="transmembrane region" description="Helical" evidence="2">
    <location>
        <begin position="1077"/>
        <end position="1097"/>
    </location>
</feature>
<sequence length="1200" mass="126253">MPATPTRPHFGIAARFCARRVVAGVGLLILVCAVIPARVSGQPSKTADSPRAGAVKLPDGTIVFFTKNPDEPNPPVNGVLLTPQEYKTLVDQSDQLKKLKEAPKPVSPSRCQVRGRVEARGDRSVAILAITYTVQTTSPWKTVALGGQRAFPTTARFADGKLPILATGPDGLTVGIEAPGVHTLTVEYEAPVRARVAAAGPKGDLGFDLGLPGASITLFSFDVPSGVKKVNIGVRESGEIKWATEEPAALAKKADQPTYPLGGTDLLELSWDAPSVAPGAVEAVLTADTDVVVRVSEVQIETVASFRLRGPARECLLALPPGADVSPPERVTPTPLVKPANPTTGPPVPAVPEVPLPSPTSAGPQLIRPSDPNKPVWTFRPPEGAVGEWRVTATVVHPRPKANDGRYKGPYAVGPFAVLTAARQTGTVKVVAPPAIRVRFKPVHGDLRRPDVPLGEDDLVGLFKFTTAGTPGGKQYPAPLLEFEAAPARVFLQVQPTYTFQWTEAGWKLRVDARVTPVRKDVDEIAIEVPSVWQVDDVTTSTTKKPEVRVDKDTGSLRNLTVLLDSPEKAPFDLTLTATAPVPPAGQLASFPVPRFAPAIEQGAKVSATVQDGLEVQGTATSATAPAGAAGQDLASIQTGPRGPGTAVTAVSAQFEKGVSRVDLMWHPHRPDLSATATVEIGLQEHQARVIHTFKFRATEGDARPVTFHGPAVGPRTTAGPVLEQTPTGGWVCRPPAGTGPEFTVVVEYALVPPTRKADAPAPPGPARLPLDLLWPDTATRIETKIRVWGAGTTRRLLRVEGPWRESPPEPDPTRDSLPWLTLEGTGKSLPLALVMSDPADLGIPTTTVDRALVRVEENGVFTIRGRFRIGRWSPAGIDIDVPADAVPTVLIDGKKVDPVAPPADAAGDLPPGARRLRVPVPEPRSDRTGLVLDVQYGVSPSRTGPGPVRFTPPRIAGATFRAPVRWQVALSADVVPLVFGRDVQADTRWAWRNWMFGPTAGTTTAELDTWFAGRTVAEPEFDMSVVVGSTGDVLTVRQPIPGPLDVVRLPRIGWVAGCSLVVFVAGWCVSRLRPGLLGPALGAVGVAVALLAVAWPDPVARAAAAAEPGLVVLAAFLSAFALVQWYYRWRVVHLPGFTREQTGGPQSATQAATASASRGSAQGTRSAPGGSAPGGSAAVVFDVPAGSSSGMQSGVASGG</sequence>
<feature type="transmembrane region" description="Helical" evidence="2">
    <location>
        <begin position="1109"/>
        <end position="1128"/>
    </location>
</feature>
<gene>
    <name evidence="3" type="ORF">FRUB_02355</name>
</gene>
<organism evidence="3 4">
    <name type="scientific">Fimbriiglobus ruber</name>
    <dbReference type="NCBI Taxonomy" id="1908690"/>
    <lineage>
        <taxon>Bacteria</taxon>
        <taxon>Pseudomonadati</taxon>
        <taxon>Planctomycetota</taxon>
        <taxon>Planctomycetia</taxon>
        <taxon>Gemmatales</taxon>
        <taxon>Gemmataceae</taxon>
        <taxon>Fimbriiglobus</taxon>
    </lineage>
</organism>
<evidence type="ECO:0000313" key="3">
    <source>
        <dbReference type="EMBL" id="OWK44423.1"/>
    </source>
</evidence>
<accession>A0A225DTQ1</accession>
<keyword evidence="2" id="KW-0472">Membrane</keyword>
<evidence type="ECO:0000256" key="2">
    <source>
        <dbReference type="SAM" id="Phobius"/>
    </source>
</evidence>
<dbReference type="Proteomes" id="UP000214646">
    <property type="component" value="Unassembled WGS sequence"/>
</dbReference>
<name>A0A225DTQ1_9BACT</name>
<evidence type="ECO:0000313" key="4">
    <source>
        <dbReference type="Proteomes" id="UP000214646"/>
    </source>
</evidence>
<feature type="region of interest" description="Disordered" evidence="1">
    <location>
        <begin position="706"/>
        <end position="730"/>
    </location>
</feature>
<keyword evidence="2" id="KW-1133">Transmembrane helix</keyword>
<dbReference type="RefSeq" id="WP_088253699.1">
    <property type="nucleotide sequence ID" value="NZ_NIDE01000003.1"/>
</dbReference>
<feature type="transmembrane region" description="Helical" evidence="2">
    <location>
        <begin position="1053"/>
        <end position="1070"/>
    </location>
</feature>
<reference evidence="4" key="1">
    <citation type="submission" date="2017-06" db="EMBL/GenBank/DDBJ databases">
        <title>Genome analysis of Fimbriiglobus ruber SP5, the first member of the order Planctomycetales with confirmed chitinolytic capability.</title>
        <authorList>
            <person name="Ravin N.V."/>
            <person name="Rakitin A.L."/>
            <person name="Ivanova A.A."/>
            <person name="Beletsky A.V."/>
            <person name="Kulichevskaya I.S."/>
            <person name="Mardanov A.V."/>
            <person name="Dedysh S.N."/>
        </authorList>
    </citation>
    <scope>NUCLEOTIDE SEQUENCE [LARGE SCALE GENOMIC DNA]</scope>
    <source>
        <strain evidence="4">SP5</strain>
    </source>
</reference>
<dbReference type="EMBL" id="NIDE01000003">
    <property type="protein sequence ID" value="OWK44423.1"/>
    <property type="molecule type" value="Genomic_DNA"/>
</dbReference>
<keyword evidence="2" id="KW-0812">Transmembrane</keyword>
<feature type="region of interest" description="Disordered" evidence="1">
    <location>
        <begin position="1141"/>
        <end position="1176"/>
    </location>
</feature>
<dbReference type="AlphaFoldDB" id="A0A225DTQ1"/>
<dbReference type="OrthoDB" id="248945at2"/>
<proteinExistence type="predicted"/>
<keyword evidence="4" id="KW-1185">Reference proteome</keyword>
<comment type="caution">
    <text evidence="3">The sequence shown here is derived from an EMBL/GenBank/DDBJ whole genome shotgun (WGS) entry which is preliminary data.</text>
</comment>
<feature type="compositionally biased region" description="Low complexity" evidence="1">
    <location>
        <begin position="1142"/>
        <end position="1176"/>
    </location>
</feature>